<organism evidence="1 2">
    <name type="scientific">Sphaeramia orbicularis</name>
    <name type="common">orbiculate cardinalfish</name>
    <dbReference type="NCBI Taxonomy" id="375764"/>
    <lineage>
        <taxon>Eukaryota</taxon>
        <taxon>Metazoa</taxon>
        <taxon>Chordata</taxon>
        <taxon>Craniata</taxon>
        <taxon>Vertebrata</taxon>
        <taxon>Euteleostomi</taxon>
        <taxon>Actinopterygii</taxon>
        <taxon>Neopterygii</taxon>
        <taxon>Teleostei</taxon>
        <taxon>Neoteleostei</taxon>
        <taxon>Acanthomorphata</taxon>
        <taxon>Gobiaria</taxon>
        <taxon>Kurtiformes</taxon>
        <taxon>Apogonoidei</taxon>
        <taxon>Apogonidae</taxon>
        <taxon>Apogoninae</taxon>
        <taxon>Sphaeramia</taxon>
    </lineage>
</organism>
<dbReference type="InParanoid" id="A0A673B5D4"/>
<sequence length="40" mass="4744">MASYDKIKYLEYLSLVSKVCTDLENHQGISEKDFGNYFFF</sequence>
<dbReference type="Proteomes" id="UP000472271">
    <property type="component" value="Chromosome 19"/>
</dbReference>
<name>A0A673B5D4_9TELE</name>
<proteinExistence type="predicted"/>
<evidence type="ECO:0000313" key="1">
    <source>
        <dbReference type="Ensembl" id="ENSSORP00005035688.1"/>
    </source>
</evidence>
<evidence type="ECO:0000313" key="2">
    <source>
        <dbReference type="Proteomes" id="UP000472271"/>
    </source>
</evidence>
<dbReference type="Ensembl" id="ENSSORT00005036643.1">
    <property type="protein sequence ID" value="ENSSORP00005035688.1"/>
    <property type="gene ID" value="ENSSORG00005016853.1"/>
</dbReference>
<accession>A0A673B5D4</accession>
<reference evidence="1" key="2">
    <citation type="submission" date="2025-08" db="UniProtKB">
        <authorList>
            <consortium name="Ensembl"/>
        </authorList>
    </citation>
    <scope>IDENTIFICATION</scope>
</reference>
<reference evidence="1" key="1">
    <citation type="submission" date="2019-06" db="EMBL/GenBank/DDBJ databases">
        <authorList>
            <consortium name="Wellcome Sanger Institute Data Sharing"/>
        </authorList>
    </citation>
    <scope>NUCLEOTIDE SEQUENCE [LARGE SCALE GENOMIC DNA]</scope>
</reference>
<keyword evidence="2" id="KW-1185">Reference proteome</keyword>
<dbReference type="AlphaFoldDB" id="A0A673B5D4"/>
<protein>
    <submittedName>
        <fullName evidence="1">Uncharacterized protein</fullName>
    </submittedName>
</protein>
<reference evidence="1" key="3">
    <citation type="submission" date="2025-09" db="UniProtKB">
        <authorList>
            <consortium name="Ensembl"/>
        </authorList>
    </citation>
    <scope>IDENTIFICATION</scope>
</reference>